<dbReference type="OrthoDB" id="5977486at2759"/>
<dbReference type="Pfam" id="PF24237">
    <property type="entry name" value="INO80E"/>
    <property type="match status" value="1"/>
</dbReference>
<reference evidence="4 6" key="2">
    <citation type="submission" date="2018-11" db="EMBL/GenBank/DDBJ databases">
        <authorList>
            <consortium name="Pathogen Informatics"/>
        </authorList>
    </citation>
    <scope>NUCLEOTIDE SEQUENCE [LARGE SCALE GENOMIC DNA]</scope>
</reference>
<evidence type="ECO:0000313" key="7">
    <source>
        <dbReference type="WBParaSite" id="DME_0000408501-mRNA-1"/>
    </source>
</evidence>
<dbReference type="STRING" id="318479.A0A0N4UAC0"/>
<dbReference type="PANTHER" id="PTHR21812">
    <property type="entry name" value="INO80 COMPLEX SUBUNIT E"/>
    <property type="match status" value="1"/>
</dbReference>
<dbReference type="AlphaFoldDB" id="A0A0N4UAC0"/>
<protein>
    <submittedName>
        <fullName evidence="7">INO80 complex subunit E</fullName>
    </submittedName>
</protein>
<accession>A0A0N4UAC0</accession>
<sequence length="169" mass="19276">MQKQNSNPTILQDSFAIVSTSQSSQCSVDEVKPLESHSLSDFSASAQMNSVSSSKMHETLSFHASTSRFASISNQTLTPKEEYRKLKKHFYNLIAENEFYQEELRRLQRKLLKLSRDKNFLFDRYAIYAPHSGSSDDSDPCVSADDRVTLKKKPRPLTVRRRPAASKPK</sequence>
<dbReference type="PANTHER" id="PTHR21812:SF1">
    <property type="entry name" value="INO80 COMPLEX SUBUNIT E"/>
    <property type="match status" value="1"/>
</dbReference>
<dbReference type="Proteomes" id="UP000274756">
    <property type="component" value="Unassembled WGS sequence"/>
</dbReference>
<dbReference type="InterPro" id="IPR026678">
    <property type="entry name" value="INO80E"/>
</dbReference>
<evidence type="ECO:0000313" key="4">
    <source>
        <dbReference type="EMBL" id="VDN50476.1"/>
    </source>
</evidence>
<dbReference type="InterPro" id="IPR056515">
    <property type="entry name" value="INO80E_N"/>
</dbReference>
<dbReference type="Proteomes" id="UP000038040">
    <property type="component" value="Unplaced"/>
</dbReference>
<evidence type="ECO:0000313" key="5">
    <source>
        <dbReference type="Proteomes" id="UP000038040"/>
    </source>
</evidence>
<feature type="region of interest" description="Disordered" evidence="2">
    <location>
        <begin position="130"/>
        <end position="169"/>
    </location>
</feature>
<dbReference type="WBParaSite" id="DME_0000408501-mRNA-1">
    <property type="protein sequence ID" value="DME_0000408501-mRNA-1"/>
    <property type="gene ID" value="DME_0000408501"/>
</dbReference>
<evidence type="ECO:0000313" key="6">
    <source>
        <dbReference type="Proteomes" id="UP000274756"/>
    </source>
</evidence>
<evidence type="ECO:0000256" key="2">
    <source>
        <dbReference type="SAM" id="MobiDB-lite"/>
    </source>
</evidence>
<feature type="domain" description="INO80 complex subunit E N-terminal" evidence="3">
    <location>
        <begin position="80"/>
        <end position="124"/>
    </location>
</feature>
<feature type="coiled-coil region" evidence="1">
    <location>
        <begin position="90"/>
        <end position="124"/>
    </location>
</feature>
<keyword evidence="1" id="KW-0175">Coiled coil</keyword>
<reference evidence="7" key="1">
    <citation type="submission" date="2017-02" db="UniProtKB">
        <authorList>
            <consortium name="WormBaseParasite"/>
        </authorList>
    </citation>
    <scope>IDENTIFICATION</scope>
</reference>
<dbReference type="GO" id="GO:0006338">
    <property type="term" value="P:chromatin remodeling"/>
    <property type="evidence" value="ECO:0007669"/>
    <property type="project" value="InterPro"/>
</dbReference>
<proteinExistence type="predicted"/>
<feature type="compositionally biased region" description="Basic residues" evidence="2">
    <location>
        <begin position="150"/>
        <end position="169"/>
    </location>
</feature>
<dbReference type="GO" id="GO:0031011">
    <property type="term" value="C:Ino80 complex"/>
    <property type="evidence" value="ECO:0007669"/>
    <property type="project" value="InterPro"/>
</dbReference>
<evidence type="ECO:0000259" key="3">
    <source>
        <dbReference type="Pfam" id="PF24237"/>
    </source>
</evidence>
<gene>
    <name evidence="4" type="ORF">DME_LOCUS449</name>
</gene>
<keyword evidence="6" id="KW-1185">Reference proteome</keyword>
<name>A0A0N4UAC0_DRAME</name>
<evidence type="ECO:0000256" key="1">
    <source>
        <dbReference type="SAM" id="Coils"/>
    </source>
</evidence>
<dbReference type="EMBL" id="UYYG01000003">
    <property type="protein sequence ID" value="VDN50476.1"/>
    <property type="molecule type" value="Genomic_DNA"/>
</dbReference>
<organism evidence="5 7">
    <name type="scientific">Dracunculus medinensis</name>
    <name type="common">Guinea worm</name>
    <dbReference type="NCBI Taxonomy" id="318479"/>
    <lineage>
        <taxon>Eukaryota</taxon>
        <taxon>Metazoa</taxon>
        <taxon>Ecdysozoa</taxon>
        <taxon>Nematoda</taxon>
        <taxon>Chromadorea</taxon>
        <taxon>Rhabditida</taxon>
        <taxon>Spirurina</taxon>
        <taxon>Dracunculoidea</taxon>
        <taxon>Dracunculidae</taxon>
        <taxon>Dracunculus</taxon>
    </lineage>
</organism>